<comment type="caution">
    <text evidence="2">The sequence shown here is derived from an EMBL/GenBank/DDBJ whole genome shotgun (WGS) entry which is preliminary data.</text>
</comment>
<dbReference type="Proteomes" id="UP000719766">
    <property type="component" value="Unassembled WGS sequence"/>
</dbReference>
<dbReference type="OrthoDB" id="3239894at2759"/>
<sequence>MFEDNTIRLELPLKYPETIRVTFIPDVPGPLTIEIVPSTCTTTKSPETPKEKHPNSRTFIGPAIDDSPAKPSISKNPVGEVISRPSTTHIANFPALNTDDSVTEPESEVEQGAPNVADKGMTWVYPWVSVVIPPPTPTKNPHPPGGCGYIHGYQGWLPIPTPIEGIPMGTLVTVHTKKSHERADLRRKSQSTIHSGRIVPHKITHPEPVPCENPVPTALFAPVFDFPDPPPVSPCAVEQEMLDHGILTQEDIDIQIHGCALPNLGPNFHTPEALLDVVDFYDTYHTVTAAGAQPLNRYHAHLVPKDPEQRAMEREWEKTLDEGVRGMETNEEEDMDVDVDVDMADLNLDEATMEDDTSAVLIQPLVNDEDSPDPFEPDEDFFMSNGNRAMSTLPPHLLTIYAVTTWLHLQWHLPRAACNALLSILSCLLLFLSPQLETPFRTLQSATRVLALDTPFYTLPCCPTCREVYPPAGSTHDQDTCMACNIPLFLPDTTRRGFTRAKKIPYVKYPYLPLSVQIRSILMIPGVEATLDGWRSKP</sequence>
<gene>
    <name evidence="2" type="ORF">HD556DRAFT_1447783</name>
</gene>
<dbReference type="EMBL" id="JABBWE010000067">
    <property type="protein sequence ID" value="KAG1788573.1"/>
    <property type="molecule type" value="Genomic_DNA"/>
</dbReference>
<dbReference type="RefSeq" id="XP_041155771.1">
    <property type="nucleotide sequence ID" value="XM_041307337.1"/>
</dbReference>
<dbReference type="AlphaFoldDB" id="A0A9P7AFT8"/>
<evidence type="ECO:0000313" key="3">
    <source>
        <dbReference type="Proteomes" id="UP000719766"/>
    </source>
</evidence>
<evidence type="ECO:0000313" key="2">
    <source>
        <dbReference type="EMBL" id="KAG1788573.1"/>
    </source>
</evidence>
<reference evidence="2" key="1">
    <citation type="journal article" date="2020" name="New Phytol.">
        <title>Comparative genomics reveals dynamic genome evolution in host specialist ectomycorrhizal fungi.</title>
        <authorList>
            <person name="Lofgren L.A."/>
            <person name="Nguyen N.H."/>
            <person name="Vilgalys R."/>
            <person name="Ruytinx J."/>
            <person name="Liao H.L."/>
            <person name="Branco S."/>
            <person name="Kuo A."/>
            <person name="LaButti K."/>
            <person name="Lipzen A."/>
            <person name="Andreopoulos W."/>
            <person name="Pangilinan J."/>
            <person name="Riley R."/>
            <person name="Hundley H."/>
            <person name="Na H."/>
            <person name="Barry K."/>
            <person name="Grigoriev I.V."/>
            <person name="Stajich J.E."/>
            <person name="Kennedy P.G."/>
        </authorList>
    </citation>
    <scope>NUCLEOTIDE SEQUENCE</scope>
    <source>
        <strain evidence="2">S12</strain>
    </source>
</reference>
<dbReference type="GeneID" id="64601101"/>
<name>A0A9P7AFT8_9AGAM</name>
<evidence type="ECO:0000256" key="1">
    <source>
        <dbReference type="SAM" id="MobiDB-lite"/>
    </source>
</evidence>
<accession>A0A9P7AFT8</accession>
<keyword evidence="3" id="KW-1185">Reference proteome</keyword>
<organism evidence="2 3">
    <name type="scientific">Suillus plorans</name>
    <dbReference type="NCBI Taxonomy" id="116603"/>
    <lineage>
        <taxon>Eukaryota</taxon>
        <taxon>Fungi</taxon>
        <taxon>Dikarya</taxon>
        <taxon>Basidiomycota</taxon>
        <taxon>Agaricomycotina</taxon>
        <taxon>Agaricomycetes</taxon>
        <taxon>Agaricomycetidae</taxon>
        <taxon>Boletales</taxon>
        <taxon>Suillineae</taxon>
        <taxon>Suillaceae</taxon>
        <taxon>Suillus</taxon>
    </lineage>
</organism>
<feature type="region of interest" description="Disordered" evidence="1">
    <location>
        <begin position="40"/>
        <end position="115"/>
    </location>
</feature>
<proteinExistence type="predicted"/>
<protein>
    <submittedName>
        <fullName evidence="2">Uncharacterized protein</fullName>
    </submittedName>
</protein>